<dbReference type="EMBL" id="JBFAUK010000028">
    <property type="protein sequence ID" value="MEV5510168.1"/>
    <property type="molecule type" value="Genomic_DNA"/>
</dbReference>
<evidence type="ECO:0000313" key="3">
    <source>
        <dbReference type="Proteomes" id="UP001552594"/>
    </source>
</evidence>
<comment type="caution">
    <text evidence="2">The sequence shown here is derived from an EMBL/GenBank/DDBJ whole genome shotgun (WGS) entry which is preliminary data.</text>
</comment>
<dbReference type="Proteomes" id="UP001552594">
    <property type="component" value="Unassembled WGS sequence"/>
</dbReference>
<evidence type="ECO:0000256" key="1">
    <source>
        <dbReference type="SAM" id="MobiDB-lite"/>
    </source>
</evidence>
<dbReference type="PROSITE" id="PS51257">
    <property type="entry name" value="PROKAR_LIPOPROTEIN"/>
    <property type="match status" value="1"/>
</dbReference>
<evidence type="ECO:0000313" key="2">
    <source>
        <dbReference type="EMBL" id="MEV5510168.1"/>
    </source>
</evidence>
<evidence type="ECO:0008006" key="4">
    <source>
        <dbReference type="Google" id="ProtNLM"/>
    </source>
</evidence>
<dbReference type="RefSeq" id="WP_153068555.1">
    <property type="nucleotide sequence ID" value="NZ_JBFAUK010000028.1"/>
</dbReference>
<proteinExistence type="predicted"/>
<feature type="region of interest" description="Disordered" evidence="1">
    <location>
        <begin position="74"/>
        <end position="105"/>
    </location>
</feature>
<name>A0ABV3K5E7_STRON</name>
<keyword evidence="3" id="KW-1185">Reference proteome</keyword>
<feature type="region of interest" description="Disordered" evidence="1">
    <location>
        <begin position="447"/>
        <end position="471"/>
    </location>
</feature>
<organism evidence="2 3">
    <name type="scientific">Streptomyces orinoci</name>
    <name type="common">Streptoverticillium orinoci</name>
    <dbReference type="NCBI Taxonomy" id="67339"/>
    <lineage>
        <taxon>Bacteria</taxon>
        <taxon>Bacillati</taxon>
        <taxon>Actinomycetota</taxon>
        <taxon>Actinomycetes</taxon>
        <taxon>Kitasatosporales</taxon>
        <taxon>Streptomycetaceae</taxon>
        <taxon>Streptomyces</taxon>
    </lineage>
</organism>
<gene>
    <name evidence="2" type="ORF">AB0L16_27715</name>
</gene>
<reference evidence="2 3" key="1">
    <citation type="submission" date="2024-06" db="EMBL/GenBank/DDBJ databases">
        <title>The Natural Products Discovery Center: Release of the First 8490 Sequenced Strains for Exploring Actinobacteria Biosynthetic Diversity.</title>
        <authorList>
            <person name="Kalkreuter E."/>
            <person name="Kautsar S.A."/>
            <person name="Yang D."/>
            <person name="Bader C.D."/>
            <person name="Teijaro C.N."/>
            <person name="Fluegel L."/>
            <person name="Davis C.M."/>
            <person name="Simpson J.R."/>
            <person name="Lauterbach L."/>
            <person name="Steele A.D."/>
            <person name="Gui C."/>
            <person name="Meng S."/>
            <person name="Li G."/>
            <person name="Viehrig K."/>
            <person name="Ye F."/>
            <person name="Su P."/>
            <person name="Kiefer A.F."/>
            <person name="Nichols A."/>
            <person name="Cepeda A.J."/>
            <person name="Yan W."/>
            <person name="Fan B."/>
            <person name="Jiang Y."/>
            <person name="Adhikari A."/>
            <person name="Zheng C.-J."/>
            <person name="Schuster L."/>
            <person name="Cowan T.M."/>
            <person name="Smanski M.J."/>
            <person name="Chevrette M.G."/>
            <person name="De Carvalho L.P.S."/>
            <person name="Shen B."/>
        </authorList>
    </citation>
    <scope>NUCLEOTIDE SEQUENCE [LARGE SCALE GENOMIC DNA]</scope>
    <source>
        <strain evidence="2 3">NPDC052347</strain>
    </source>
</reference>
<protein>
    <recommendedName>
        <fullName evidence="4">Tat pathway signal protein</fullName>
    </recommendedName>
</protein>
<accession>A0ABV3K5E7</accession>
<sequence>MCCLRWPRSSIWAPRGAPIIRAGVTWGSPPFSVGCQRTEDVSELKTLRPARTGIAGLVAAAVLTGLIQGTAAHAIPDAPPGRPKSTVEPAGSGQVADPDKHLGKNWQTSKDQAVTAAADSAGLRILAAESGQAYAWKTAAVLNEPGMPADTWIGNQCVMDDSHVAAVYAPRAFTNKPDLMQGGAFTAIVNTTTGTVTKLPFTATLAYFDPTCNTTTHTAAFTQYRDMNDASQTKSRVITVDTSGRTVMKTGELRGQVSSAAPAKDGVVAGLGGDLVRIDGEGKTRRLAKGDSVPFDIRPMADGRIGFVDRKGTKTAQAKVYTGHGAPRTVATGALGDLDLVTGAQGRTFLTGHPKDVKVEGSGITRIDAPADTDVSSLGRLAVDPVLTPGVRAGLTRIKGGGKGFVKADEPEAGVRARSGKAPGAADADTTLTVTSTVTTTGDKVEQRVTSAQPRLKAGLSPALTGGTKPRTLMPASVKAGGPVDAPVSHDPTDTDRWCSVSRNDMSVQALQPTPNQVEWAVDMAVRGQLRGNWLRQGGYRDQAGLGTVDPQGLFPRPSLNGGGQIPANVLLGILAQESNLWQAESGSIPGQMGNPLAAVDGYYGHSTKDTLLGYWRINWDKSDCGYGVGQVTDGMRLKGHEKTDKVTGQKLETSLDPKLQEIIAIDYATNVAASMKILADKWNEVHTDGQRITVNNDDPSRVENWFTAVWNYNLGFNPRSEAGKNGGHWGLGWYNNPANPMYKEGAWDHPFMDTSLGREHIADAAHPQFWPYEEKVMGWAAWSIDTGFSYDTDGKQGWKGESGYATAGFMPAWWLTPESRSRVSPPLDTFCNSNNGCNAGKPIDCPNEACYRQFWWTQDNVTWKPDCKDSCGNESIKYKTLRAEPGRGYRLKNGQPACGGAPDGADVVASIPAGTETWSECGKASSTGKFEFTFYPDWDKHYEAKADLHSVGGGHGGHFWYTHTRNDDHLGGDGNRMTLEGEWTAGKSYDLAAVYAYIPDTGAQTRRAKYVIDGAVGGPYERVVDQDANNGKWVPLGAYKFSSTPKVKLTNYTKDGTADQDIAWNSVAFKPIKGKFVQRSLTAAAVFDPNQELNSNWPVNQLETPVRSMKSLYDWGLGLAERAQLWDNNGNGVEAFGLTYQARCNDAKAVSECTGQKTYDAAEQWAKDIKAGGWKPNADGSAPAMSIPRWMAMANERPDPSKPASEAYKDPNSYKIKSDVSVTFVVGEDGKIVDGSVGSDYRARVGNAHLPYFVTKIMKAIEADYGIPAPDIDYSTQDALEYGDFKISHPYEDGDTPGQAYFPHFRAARLDDAKQCVDFRAIGGGVHGYRAMLGHQSINDNVKAWADAVKSNTETNSAVRRFAGDVYSMFFKNSGSWNNSMWGSMIGNAPPIWQDIAAAFCADGSIKPTHYLENDDAHPSNGIVYQSYMPDLYLYVDDRMTDNLGYPSSQRISGGDWKNFSNFPGTAPNGNAYAWCGVGTRGNGGNPWGVNAPVPIFGDGPGNRPGKVVHCDEPEKEFDVNLTR</sequence>